<proteinExistence type="predicted"/>
<accession>A0A182QBT6</accession>
<dbReference type="EMBL" id="AXCN02000398">
    <property type="status" value="NOT_ANNOTATED_CDS"/>
    <property type="molecule type" value="Genomic_DNA"/>
</dbReference>
<evidence type="ECO:0000313" key="3">
    <source>
        <dbReference type="Proteomes" id="UP000075886"/>
    </source>
</evidence>
<dbReference type="AlphaFoldDB" id="A0A182QBT6"/>
<dbReference type="EnsemblMetazoa" id="AFAF007041-RA">
    <property type="protein sequence ID" value="AFAF007041-PA"/>
    <property type="gene ID" value="AFAF007041"/>
</dbReference>
<reference evidence="2" key="2">
    <citation type="submission" date="2020-05" db="UniProtKB">
        <authorList>
            <consortium name="EnsemblMetazoa"/>
        </authorList>
    </citation>
    <scope>IDENTIFICATION</scope>
    <source>
        <strain evidence="2">FAR1</strain>
    </source>
</reference>
<evidence type="ECO:0000313" key="2">
    <source>
        <dbReference type="EnsemblMetazoa" id="AFAF007041-PA"/>
    </source>
</evidence>
<dbReference type="Proteomes" id="UP000075886">
    <property type="component" value="Unassembled WGS sequence"/>
</dbReference>
<feature type="compositionally biased region" description="Basic and acidic residues" evidence="1">
    <location>
        <begin position="49"/>
        <end position="70"/>
    </location>
</feature>
<reference evidence="3" key="1">
    <citation type="submission" date="2014-01" db="EMBL/GenBank/DDBJ databases">
        <title>The Genome Sequence of Anopheles farauti FAR1 (V2).</title>
        <authorList>
            <consortium name="The Broad Institute Genomics Platform"/>
            <person name="Neafsey D.E."/>
            <person name="Besansky N."/>
            <person name="Howell P."/>
            <person name="Walton C."/>
            <person name="Young S.K."/>
            <person name="Zeng Q."/>
            <person name="Gargeya S."/>
            <person name="Fitzgerald M."/>
            <person name="Haas B."/>
            <person name="Abouelleil A."/>
            <person name="Allen A.W."/>
            <person name="Alvarado L."/>
            <person name="Arachchi H.M."/>
            <person name="Berlin A.M."/>
            <person name="Chapman S.B."/>
            <person name="Gainer-Dewar J."/>
            <person name="Goldberg J."/>
            <person name="Griggs A."/>
            <person name="Gujja S."/>
            <person name="Hansen M."/>
            <person name="Howarth C."/>
            <person name="Imamovic A."/>
            <person name="Ireland A."/>
            <person name="Larimer J."/>
            <person name="McCowan C."/>
            <person name="Murphy C."/>
            <person name="Pearson M."/>
            <person name="Poon T.W."/>
            <person name="Priest M."/>
            <person name="Roberts A."/>
            <person name="Saif S."/>
            <person name="Shea T."/>
            <person name="Sisk P."/>
            <person name="Sykes S."/>
            <person name="Wortman J."/>
            <person name="Nusbaum C."/>
            <person name="Birren B."/>
        </authorList>
    </citation>
    <scope>NUCLEOTIDE SEQUENCE [LARGE SCALE GENOMIC DNA]</scope>
    <source>
        <strain evidence="3">FAR1</strain>
    </source>
</reference>
<dbReference type="VEuPathDB" id="VectorBase:AFAF007041"/>
<sequence length="115" mass="12328">MLEKEPDSMAVTMKQDYAASEVYSTTSEAPPPTLRSAILAPASASGNERSNKGKGLAEKVEAPNKESKVEVKKAFGNASWAGANGVWNRPKPILREVTTGTRNKTCKSVHQQAVL</sequence>
<feature type="region of interest" description="Disordered" evidence="1">
    <location>
        <begin position="39"/>
        <end position="70"/>
    </location>
</feature>
<protein>
    <submittedName>
        <fullName evidence="2">Uncharacterized protein</fullName>
    </submittedName>
</protein>
<organism evidence="2 3">
    <name type="scientific">Anopheles farauti</name>
    <dbReference type="NCBI Taxonomy" id="69004"/>
    <lineage>
        <taxon>Eukaryota</taxon>
        <taxon>Metazoa</taxon>
        <taxon>Ecdysozoa</taxon>
        <taxon>Arthropoda</taxon>
        <taxon>Hexapoda</taxon>
        <taxon>Insecta</taxon>
        <taxon>Pterygota</taxon>
        <taxon>Neoptera</taxon>
        <taxon>Endopterygota</taxon>
        <taxon>Diptera</taxon>
        <taxon>Nematocera</taxon>
        <taxon>Culicoidea</taxon>
        <taxon>Culicidae</taxon>
        <taxon>Anophelinae</taxon>
        <taxon>Anopheles</taxon>
    </lineage>
</organism>
<keyword evidence="3" id="KW-1185">Reference proteome</keyword>
<evidence type="ECO:0000256" key="1">
    <source>
        <dbReference type="SAM" id="MobiDB-lite"/>
    </source>
</evidence>
<name>A0A182QBT6_9DIPT</name>